<dbReference type="OrthoDB" id="10259622at2759"/>
<name>M3C023_SPHMS</name>
<evidence type="ECO:0000256" key="1">
    <source>
        <dbReference type="SAM" id="MobiDB-lite"/>
    </source>
</evidence>
<reference evidence="3 4" key="1">
    <citation type="journal article" date="2012" name="PLoS Pathog.">
        <title>Diverse lifestyles and strategies of plant pathogenesis encoded in the genomes of eighteen Dothideomycetes fungi.</title>
        <authorList>
            <person name="Ohm R.A."/>
            <person name="Feau N."/>
            <person name="Henrissat B."/>
            <person name="Schoch C.L."/>
            <person name="Horwitz B.A."/>
            <person name="Barry K.W."/>
            <person name="Condon B.J."/>
            <person name="Copeland A.C."/>
            <person name="Dhillon B."/>
            <person name="Glaser F."/>
            <person name="Hesse C.N."/>
            <person name="Kosti I."/>
            <person name="LaButti K."/>
            <person name="Lindquist E.A."/>
            <person name="Lucas S."/>
            <person name="Salamov A.A."/>
            <person name="Bradshaw R.E."/>
            <person name="Ciuffetti L."/>
            <person name="Hamelin R.C."/>
            <person name="Kema G.H.J."/>
            <person name="Lawrence C."/>
            <person name="Scott J.A."/>
            <person name="Spatafora J.W."/>
            <person name="Turgeon B.G."/>
            <person name="de Wit P.J.G.M."/>
            <person name="Zhong S."/>
            <person name="Goodwin S.B."/>
            <person name="Grigoriev I.V."/>
        </authorList>
    </citation>
    <scope>NUCLEOTIDE SEQUENCE [LARGE SCALE GENOMIC DNA]</scope>
    <source>
        <strain evidence="3 4">SO2202</strain>
    </source>
</reference>
<feature type="region of interest" description="Disordered" evidence="1">
    <location>
        <begin position="267"/>
        <end position="294"/>
    </location>
</feature>
<dbReference type="EMBL" id="KB456263">
    <property type="protein sequence ID" value="EMF13671.1"/>
    <property type="molecule type" value="Genomic_DNA"/>
</dbReference>
<organism evidence="3 4">
    <name type="scientific">Sphaerulina musiva (strain SO2202)</name>
    <name type="common">Poplar stem canker fungus</name>
    <name type="synonym">Septoria musiva</name>
    <dbReference type="NCBI Taxonomy" id="692275"/>
    <lineage>
        <taxon>Eukaryota</taxon>
        <taxon>Fungi</taxon>
        <taxon>Dikarya</taxon>
        <taxon>Ascomycota</taxon>
        <taxon>Pezizomycotina</taxon>
        <taxon>Dothideomycetes</taxon>
        <taxon>Dothideomycetidae</taxon>
        <taxon>Mycosphaerellales</taxon>
        <taxon>Mycosphaerellaceae</taxon>
        <taxon>Sphaerulina</taxon>
    </lineage>
</organism>
<feature type="compositionally biased region" description="Basic and acidic residues" evidence="1">
    <location>
        <begin position="267"/>
        <end position="283"/>
    </location>
</feature>
<dbReference type="OMA" id="EMIVQCS"/>
<evidence type="ECO:0000313" key="3">
    <source>
        <dbReference type="EMBL" id="EMF13671.1"/>
    </source>
</evidence>
<gene>
    <name evidence="3" type="ORF">SEPMUDRAFT_64827</name>
</gene>
<evidence type="ECO:0000259" key="2">
    <source>
        <dbReference type="PROSITE" id="PS51038"/>
    </source>
</evidence>
<dbReference type="AlphaFoldDB" id="M3C023"/>
<dbReference type="Gene3D" id="3.30.40.10">
    <property type="entry name" value="Zinc/RING finger domain, C3HC4 (zinc finger)"/>
    <property type="match status" value="1"/>
</dbReference>
<dbReference type="PANTHER" id="PTHR46364">
    <property type="entry name" value="OS08G0421900 PROTEIN"/>
    <property type="match status" value="1"/>
</dbReference>
<dbReference type="Pfam" id="PF01426">
    <property type="entry name" value="BAH"/>
    <property type="match status" value="1"/>
</dbReference>
<keyword evidence="4" id="KW-1185">Reference proteome</keyword>
<dbReference type="InterPro" id="IPR043151">
    <property type="entry name" value="BAH_sf"/>
</dbReference>
<dbReference type="Proteomes" id="UP000016931">
    <property type="component" value="Unassembled WGS sequence"/>
</dbReference>
<dbReference type="Gene3D" id="2.30.30.490">
    <property type="match status" value="1"/>
</dbReference>
<dbReference type="STRING" id="692275.M3C023"/>
<evidence type="ECO:0000313" key="4">
    <source>
        <dbReference type="Proteomes" id="UP000016931"/>
    </source>
</evidence>
<dbReference type="GO" id="GO:0003682">
    <property type="term" value="F:chromatin binding"/>
    <property type="evidence" value="ECO:0007669"/>
    <property type="project" value="InterPro"/>
</dbReference>
<feature type="domain" description="BAH" evidence="2">
    <location>
        <begin position="102"/>
        <end position="224"/>
    </location>
</feature>
<dbReference type="InterPro" id="IPR011011">
    <property type="entry name" value="Znf_FYVE_PHD"/>
</dbReference>
<dbReference type="HOGENOM" id="CLU_040680_0_0_1"/>
<dbReference type="eggNOG" id="ENOG502S1KY">
    <property type="taxonomic scope" value="Eukaryota"/>
</dbReference>
<dbReference type="PROSITE" id="PS51038">
    <property type="entry name" value="BAH"/>
    <property type="match status" value="1"/>
</dbReference>
<dbReference type="InterPro" id="IPR001025">
    <property type="entry name" value="BAH_dom"/>
</dbReference>
<protein>
    <submittedName>
        <fullName evidence="3">BAH-domain-containing protein</fullName>
    </submittedName>
</protein>
<sequence length="352" mass="39730">MAPAKATGIAKKSATRNKKQPPLAQPKELLEEDREHLRHWLSRTDKPFGVKVAALTRKRKRQEEMHVEEGLLVPDLRVLYAVKPRDKWDSLRKYKKFTVGTESIATGQCILVKHDASTEDVRMASETQWKAQVLEIRALDSEHVFIRVAWLNRPEDLTSGRLLHHGKNELIVTNEMDVIDAMCVNGSLEVVALDDEDDESGTVEDQYFWRQTFDITTKKFSELRQICIDKKPANPDEMIIQCSNTACREWLHVKCIAEQALRDHEKAARQGVHNREASRAKDDSNEEAGATPAVFTLNKNKTKVEVYVKGDPTGPDDVPATNSEIVVIPRVGPAYAQDLVCLMCSVPLADDI</sequence>
<dbReference type="RefSeq" id="XP_016761792.1">
    <property type="nucleotide sequence ID" value="XM_016909694.1"/>
</dbReference>
<dbReference type="SUPFAM" id="SSF57903">
    <property type="entry name" value="FYVE/PHD zinc finger"/>
    <property type="match status" value="1"/>
</dbReference>
<dbReference type="InterPro" id="IPR013083">
    <property type="entry name" value="Znf_RING/FYVE/PHD"/>
</dbReference>
<dbReference type="GeneID" id="27906831"/>
<dbReference type="SMART" id="SM00439">
    <property type="entry name" value="BAH"/>
    <property type="match status" value="1"/>
</dbReference>
<proteinExistence type="predicted"/>
<feature type="region of interest" description="Disordered" evidence="1">
    <location>
        <begin position="1"/>
        <end position="29"/>
    </location>
</feature>
<dbReference type="CDD" id="cd04370">
    <property type="entry name" value="BAH"/>
    <property type="match status" value="1"/>
</dbReference>
<accession>M3C023</accession>